<protein>
    <submittedName>
        <fullName evidence="1">Uncharacterized protein</fullName>
    </submittedName>
</protein>
<dbReference type="EMBL" id="LNQN01000001">
    <property type="protein sequence ID" value="KSU84711.1"/>
    <property type="molecule type" value="Genomic_DNA"/>
</dbReference>
<dbReference type="Proteomes" id="UP000054099">
    <property type="component" value="Unassembled WGS sequence"/>
</dbReference>
<dbReference type="RefSeq" id="WP_061968674.1">
    <property type="nucleotide sequence ID" value="NZ_CP126109.1"/>
</dbReference>
<keyword evidence="2" id="KW-1185">Reference proteome</keyword>
<dbReference type="AlphaFoldDB" id="A0A0V8JC12"/>
<evidence type="ECO:0000313" key="1">
    <source>
        <dbReference type="EMBL" id="KSU84711.1"/>
    </source>
</evidence>
<reference evidence="1 2" key="1">
    <citation type="journal article" date="2014" name="Antonie Van Leeuwenhoek">
        <title>Fictibacillus enclensis sp. nov., isolated from marine sediment.</title>
        <authorList>
            <person name="Dastager S.G."/>
            <person name="Mawlankar R."/>
            <person name="Srinivasan K."/>
            <person name="Tang S.K."/>
            <person name="Lee J.C."/>
            <person name="Ramana V.V."/>
            <person name="Shouche Y.S."/>
        </authorList>
    </citation>
    <scope>NUCLEOTIDE SEQUENCE [LARGE SCALE GENOMIC DNA]</scope>
    <source>
        <strain evidence="1 2">NIO-1003</strain>
    </source>
</reference>
<sequence>MKTVKQEDIQQWVENHLEDYKNFTPYLFTQEYIHFFCESRQNEKEFEIKYDKSGQKLYMRYLEPSEIEDDWVCVGNVCI</sequence>
<evidence type="ECO:0000313" key="2">
    <source>
        <dbReference type="Proteomes" id="UP000054099"/>
    </source>
</evidence>
<accession>A0A0V8JC12</accession>
<dbReference type="OrthoDB" id="2968299at2"/>
<name>A0A0V8JC12_9BACL</name>
<proteinExistence type="predicted"/>
<comment type="caution">
    <text evidence="1">The sequence shown here is derived from an EMBL/GenBank/DDBJ whole genome shotgun (WGS) entry which is preliminary data.</text>
</comment>
<gene>
    <name evidence="1" type="ORF">AS030_04035</name>
</gene>
<organism evidence="1 2">
    <name type="scientific">Fictibacillus enclensis</name>
    <dbReference type="NCBI Taxonomy" id="1017270"/>
    <lineage>
        <taxon>Bacteria</taxon>
        <taxon>Bacillati</taxon>
        <taxon>Bacillota</taxon>
        <taxon>Bacilli</taxon>
        <taxon>Bacillales</taxon>
        <taxon>Fictibacillaceae</taxon>
        <taxon>Fictibacillus</taxon>
    </lineage>
</organism>